<feature type="compositionally biased region" description="Polar residues" evidence="1">
    <location>
        <begin position="126"/>
        <end position="154"/>
    </location>
</feature>
<feature type="compositionally biased region" description="Basic and acidic residues" evidence="1">
    <location>
        <begin position="1"/>
        <end position="14"/>
    </location>
</feature>
<reference evidence="2" key="1">
    <citation type="submission" date="2020-06" db="EMBL/GenBank/DDBJ databases">
        <authorList>
            <person name="Li T."/>
            <person name="Hu X."/>
            <person name="Zhang T."/>
            <person name="Song X."/>
            <person name="Zhang H."/>
            <person name="Dai N."/>
            <person name="Sheng W."/>
            <person name="Hou X."/>
            <person name="Wei L."/>
        </authorList>
    </citation>
    <scope>NUCLEOTIDE SEQUENCE</scope>
    <source>
        <strain evidence="2">3651</strain>
        <tissue evidence="2">Leaf</tissue>
    </source>
</reference>
<evidence type="ECO:0000256" key="1">
    <source>
        <dbReference type="SAM" id="MobiDB-lite"/>
    </source>
</evidence>
<accession>A0AAE1Y5X6</accession>
<dbReference type="AlphaFoldDB" id="A0AAE1Y5X6"/>
<dbReference type="EMBL" id="JACGWO010000006">
    <property type="protein sequence ID" value="KAK4424345.1"/>
    <property type="molecule type" value="Genomic_DNA"/>
</dbReference>
<sequence length="211" mass="22935">MEKERDSGKERDLDASQLPSLKSILSLLDEDELVYDRIPKPKSNKREGSSSGSRSENSEQKFHICRSPGCKCQFPELKDAVLQPRESLRNRRGPGTNLPSANQGTAAAADAFPLPSARTPLDLHASSLQAPQTSLSDISDGPTPNTTLSPSRWTPQDDGIEIPVSSQEMDAHSRSVLYGPCSGRRLSAFVELGRTSDCIRDDPDEEATNTG</sequence>
<feature type="region of interest" description="Disordered" evidence="1">
    <location>
        <begin position="33"/>
        <end position="62"/>
    </location>
</feature>
<feature type="region of interest" description="Disordered" evidence="1">
    <location>
        <begin position="1"/>
        <end position="20"/>
    </location>
</feature>
<keyword evidence="3" id="KW-1185">Reference proteome</keyword>
<reference evidence="2" key="2">
    <citation type="journal article" date="2024" name="Plant">
        <title>Genomic evolution and insights into agronomic trait innovations of Sesamum species.</title>
        <authorList>
            <person name="Miao H."/>
            <person name="Wang L."/>
            <person name="Qu L."/>
            <person name="Liu H."/>
            <person name="Sun Y."/>
            <person name="Le M."/>
            <person name="Wang Q."/>
            <person name="Wei S."/>
            <person name="Zheng Y."/>
            <person name="Lin W."/>
            <person name="Duan Y."/>
            <person name="Cao H."/>
            <person name="Xiong S."/>
            <person name="Wang X."/>
            <person name="Wei L."/>
            <person name="Li C."/>
            <person name="Ma Q."/>
            <person name="Ju M."/>
            <person name="Zhao R."/>
            <person name="Li G."/>
            <person name="Mu C."/>
            <person name="Tian Q."/>
            <person name="Mei H."/>
            <person name="Zhang T."/>
            <person name="Gao T."/>
            <person name="Zhang H."/>
        </authorList>
    </citation>
    <scope>NUCLEOTIDE SEQUENCE</scope>
    <source>
        <strain evidence="2">3651</strain>
    </source>
</reference>
<dbReference type="Proteomes" id="UP001293254">
    <property type="component" value="Unassembled WGS sequence"/>
</dbReference>
<feature type="compositionally biased region" description="Basic and acidic residues" evidence="1">
    <location>
        <begin position="34"/>
        <end position="48"/>
    </location>
</feature>
<gene>
    <name evidence="2" type="ORF">Salat_1627900</name>
</gene>
<comment type="caution">
    <text evidence="2">The sequence shown here is derived from an EMBL/GenBank/DDBJ whole genome shotgun (WGS) entry which is preliminary data.</text>
</comment>
<protein>
    <submittedName>
        <fullName evidence="2">Uncharacterized protein</fullName>
    </submittedName>
</protein>
<organism evidence="2 3">
    <name type="scientific">Sesamum alatum</name>
    <dbReference type="NCBI Taxonomy" id="300844"/>
    <lineage>
        <taxon>Eukaryota</taxon>
        <taxon>Viridiplantae</taxon>
        <taxon>Streptophyta</taxon>
        <taxon>Embryophyta</taxon>
        <taxon>Tracheophyta</taxon>
        <taxon>Spermatophyta</taxon>
        <taxon>Magnoliopsida</taxon>
        <taxon>eudicotyledons</taxon>
        <taxon>Gunneridae</taxon>
        <taxon>Pentapetalae</taxon>
        <taxon>asterids</taxon>
        <taxon>lamiids</taxon>
        <taxon>Lamiales</taxon>
        <taxon>Pedaliaceae</taxon>
        <taxon>Sesamum</taxon>
    </lineage>
</organism>
<evidence type="ECO:0000313" key="3">
    <source>
        <dbReference type="Proteomes" id="UP001293254"/>
    </source>
</evidence>
<evidence type="ECO:0000313" key="2">
    <source>
        <dbReference type="EMBL" id="KAK4424345.1"/>
    </source>
</evidence>
<feature type="region of interest" description="Disordered" evidence="1">
    <location>
        <begin position="83"/>
        <end position="160"/>
    </location>
</feature>
<proteinExistence type="predicted"/>
<name>A0AAE1Y5X6_9LAMI</name>